<feature type="transmembrane region" description="Helical" evidence="1">
    <location>
        <begin position="101"/>
        <end position="120"/>
    </location>
</feature>
<organism evidence="3 4">
    <name type="scientific">Undibacterium aquatile</name>
    <dbReference type="NCBI Taxonomy" id="1537398"/>
    <lineage>
        <taxon>Bacteria</taxon>
        <taxon>Pseudomonadati</taxon>
        <taxon>Pseudomonadota</taxon>
        <taxon>Betaproteobacteria</taxon>
        <taxon>Burkholderiales</taxon>
        <taxon>Oxalobacteraceae</taxon>
        <taxon>Undibacterium</taxon>
    </lineage>
</organism>
<reference evidence="3 4" key="1">
    <citation type="submission" date="2020-08" db="EMBL/GenBank/DDBJ databases">
        <title>Novel species isolated from subtropical streams in China.</title>
        <authorList>
            <person name="Lu H."/>
        </authorList>
    </citation>
    <scope>NUCLEOTIDE SEQUENCE [LARGE SCALE GENOMIC DNA]</scope>
    <source>
        <strain evidence="3 4">CCTCC AB 2015119</strain>
    </source>
</reference>
<evidence type="ECO:0000256" key="1">
    <source>
        <dbReference type="SAM" id="Phobius"/>
    </source>
</evidence>
<dbReference type="InterPro" id="IPR036890">
    <property type="entry name" value="HATPase_C_sf"/>
</dbReference>
<keyword evidence="1" id="KW-0472">Membrane</keyword>
<gene>
    <name evidence="3" type="ORF">H8K26_10145</name>
</gene>
<feature type="transmembrane region" description="Helical" evidence="1">
    <location>
        <begin position="33"/>
        <end position="63"/>
    </location>
</feature>
<dbReference type="Proteomes" id="UP000637632">
    <property type="component" value="Unassembled WGS sequence"/>
</dbReference>
<accession>A0ABR6XFW2</accession>
<dbReference type="Gene3D" id="3.30.565.10">
    <property type="entry name" value="Histidine kinase-like ATPase, C-terminal domain"/>
    <property type="match status" value="1"/>
</dbReference>
<dbReference type="PANTHER" id="PTHR34220:SF9">
    <property type="entry name" value="SIGNAL TRANSDUCTION HISTIDINE KINASE INTERNAL REGION DOMAIN-CONTAINING PROTEIN"/>
    <property type="match status" value="1"/>
</dbReference>
<dbReference type="Pfam" id="PF06580">
    <property type="entry name" value="His_kinase"/>
    <property type="match status" value="1"/>
</dbReference>
<keyword evidence="3" id="KW-0418">Kinase</keyword>
<dbReference type="InterPro" id="IPR050640">
    <property type="entry name" value="Bact_2-comp_sensor_kinase"/>
</dbReference>
<dbReference type="InterPro" id="IPR010559">
    <property type="entry name" value="Sig_transdc_His_kin_internal"/>
</dbReference>
<evidence type="ECO:0000313" key="3">
    <source>
        <dbReference type="EMBL" id="MBC3811802.1"/>
    </source>
</evidence>
<sequence length="371" mass="41712">MKLTSFSTLATAGKRLLWHSPSKRRAQRIADDAGSAVVALLGFSLPQLILSILMLAAVILLAIQWHAQAWLGLFGLLTFPLCLTAWTLLLSMRLLKKRRNWLLVWFGLLSLSCLTSWVAVQAYEWRVNMNESEGLTSLQAFVSAQMFTCLLLGLPLWRTQTQSRDVQIANLKQLALAAELKALQAQVEPHFLYNTLANSRYLARHDPDKAVQMLDHLIAYLQSALPDLRQPMSTVGREFKLAENYLALMAIRFGERMRFQLDYVPELNDIALPPMMLMSLVENAVQHGVERQPGQVDILLQAHQKNGYLHVIVSDSGAGLEQAIMGHGVGLRNLRERLHALYADHAQFELRMTPEQRTVAELIVPCVSSIT</sequence>
<keyword evidence="1" id="KW-1133">Transmembrane helix</keyword>
<dbReference type="PANTHER" id="PTHR34220">
    <property type="entry name" value="SENSOR HISTIDINE KINASE YPDA"/>
    <property type="match status" value="1"/>
</dbReference>
<feature type="domain" description="Signal transduction histidine kinase internal region" evidence="2">
    <location>
        <begin position="178"/>
        <end position="256"/>
    </location>
</feature>
<dbReference type="SUPFAM" id="SSF55874">
    <property type="entry name" value="ATPase domain of HSP90 chaperone/DNA topoisomerase II/histidine kinase"/>
    <property type="match status" value="1"/>
</dbReference>
<feature type="transmembrane region" description="Helical" evidence="1">
    <location>
        <begin position="69"/>
        <end position="89"/>
    </location>
</feature>
<evidence type="ECO:0000259" key="2">
    <source>
        <dbReference type="Pfam" id="PF06580"/>
    </source>
</evidence>
<comment type="caution">
    <text evidence="3">The sequence shown here is derived from an EMBL/GenBank/DDBJ whole genome shotgun (WGS) entry which is preliminary data.</text>
</comment>
<name>A0ABR6XFW2_9BURK</name>
<feature type="transmembrane region" description="Helical" evidence="1">
    <location>
        <begin position="140"/>
        <end position="157"/>
    </location>
</feature>
<evidence type="ECO:0000313" key="4">
    <source>
        <dbReference type="Proteomes" id="UP000637632"/>
    </source>
</evidence>
<dbReference type="RefSeq" id="WP_190479265.1">
    <property type="nucleotide sequence ID" value="NZ_JACOFT010000003.1"/>
</dbReference>
<protein>
    <submittedName>
        <fullName evidence="3">Histidine kinase</fullName>
    </submittedName>
</protein>
<proteinExistence type="predicted"/>
<dbReference type="EMBL" id="JACOFT010000003">
    <property type="protein sequence ID" value="MBC3811802.1"/>
    <property type="molecule type" value="Genomic_DNA"/>
</dbReference>
<keyword evidence="1" id="KW-0812">Transmembrane</keyword>
<keyword evidence="4" id="KW-1185">Reference proteome</keyword>
<dbReference type="GO" id="GO:0016301">
    <property type="term" value="F:kinase activity"/>
    <property type="evidence" value="ECO:0007669"/>
    <property type="project" value="UniProtKB-KW"/>
</dbReference>
<keyword evidence="3" id="KW-0808">Transferase</keyword>